<feature type="region of interest" description="Disordered" evidence="1">
    <location>
        <begin position="473"/>
        <end position="496"/>
    </location>
</feature>
<feature type="compositionally biased region" description="Low complexity" evidence="1">
    <location>
        <begin position="354"/>
        <end position="369"/>
    </location>
</feature>
<feature type="compositionally biased region" description="Polar residues" evidence="1">
    <location>
        <begin position="25"/>
        <end position="44"/>
    </location>
</feature>
<evidence type="ECO:0008006" key="4">
    <source>
        <dbReference type="Google" id="ProtNLM"/>
    </source>
</evidence>
<feature type="region of interest" description="Disordered" evidence="1">
    <location>
        <begin position="1"/>
        <end position="48"/>
    </location>
</feature>
<sequence>MPSQAAQRAQSPLFGDGASGDYAASISQEQQTCTPCESTSLPSTPFQPPAACSLADASEFAASPPPVADWAHLLVPAELAQFVNDDLFGPAACAEPVFIEKPQQVDEALPPLYGPPLIPLASRPTSTRAPLSFPDVNAPMPATTSLSFAQPQERALEFDAGLASPLFDQGSPFDAPGSAYAYGFSNSGGEYDASPAFSDVSPAWVENGDFSTGSSVSPELRDLNLFDPLVQQIKPDPDAIYSPVIAPTELQDIQISPPALLPPPLASTAALFPQLGNLPALPNLPRSQTQQTAIERAGPPSPPATPALDSDAEASVPMEDDPNDSDFNPDVAAHRSVRALSTASPARSTRRSTARSAVSPSAPSASASLAPAVAGARIALDAPIQRRKYQVDSRTSAKPVPKSLRTKRARAEARGEEVPPEAKAIDEAARRREANTLAARHSRAKKAAYVKGLEEENEMLKSIIAELRRANEELRGEEMSKRRRLSVEGEDEGWDA</sequence>
<dbReference type="InterPro" id="IPR046347">
    <property type="entry name" value="bZIP_sf"/>
</dbReference>
<gene>
    <name evidence="2" type="ORF">Rhopal_006451-T1</name>
</gene>
<evidence type="ECO:0000313" key="3">
    <source>
        <dbReference type="Proteomes" id="UP001342314"/>
    </source>
</evidence>
<comment type="caution">
    <text evidence="2">The sequence shown here is derived from an EMBL/GenBank/DDBJ whole genome shotgun (WGS) entry which is preliminary data.</text>
</comment>
<feature type="compositionally biased region" description="Polar residues" evidence="1">
    <location>
        <begin position="1"/>
        <end position="10"/>
    </location>
</feature>
<evidence type="ECO:0000313" key="2">
    <source>
        <dbReference type="EMBL" id="GJN93396.1"/>
    </source>
</evidence>
<accession>A0AAV5GM76</accession>
<feature type="region of interest" description="Disordered" evidence="1">
    <location>
        <begin position="389"/>
        <end position="422"/>
    </location>
</feature>
<dbReference type="Gene3D" id="1.20.5.170">
    <property type="match status" value="1"/>
</dbReference>
<protein>
    <recommendedName>
        <fullName evidence="4">BZIP domain-containing protein</fullName>
    </recommendedName>
</protein>
<dbReference type="CDD" id="cd14686">
    <property type="entry name" value="bZIP"/>
    <property type="match status" value="1"/>
</dbReference>
<name>A0AAV5GM76_9BASI</name>
<dbReference type="GO" id="GO:0003700">
    <property type="term" value="F:DNA-binding transcription factor activity"/>
    <property type="evidence" value="ECO:0007669"/>
    <property type="project" value="InterPro"/>
</dbReference>
<dbReference type="SUPFAM" id="SSF57959">
    <property type="entry name" value="Leucine zipper domain"/>
    <property type="match status" value="1"/>
</dbReference>
<organism evidence="2 3">
    <name type="scientific">Rhodotorula paludigena</name>
    <dbReference type="NCBI Taxonomy" id="86838"/>
    <lineage>
        <taxon>Eukaryota</taxon>
        <taxon>Fungi</taxon>
        <taxon>Dikarya</taxon>
        <taxon>Basidiomycota</taxon>
        <taxon>Pucciniomycotina</taxon>
        <taxon>Microbotryomycetes</taxon>
        <taxon>Sporidiobolales</taxon>
        <taxon>Sporidiobolaceae</taxon>
        <taxon>Rhodotorula</taxon>
    </lineage>
</organism>
<dbReference type="AlphaFoldDB" id="A0AAV5GM76"/>
<keyword evidence="3" id="KW-1185">Reference proteome</keyword>
<feature type="compositionally biased region" description="Low complexity" evidence="1">
    <location>
        <begin position="338"/>
        <end position="347"/>
    </location>
</feature>
<dbReference type="EMBL" id="BQKY01000014">
    <property type="protein sequence ID" value="GJN93396.1"/>
    <property type="molecule type" value="Genomic_DNA"/>
</dbReference>
<feature type="region of interest" description="Disordered" evidence="1">
    <location>
        <begin position="279"/>
        <end position="369"/>
    </location>
</feature>
<evidence type="ECO:0000256" key="1">
    <source>
        <dbReference type="SAM" id="MobiDB-lite"/>
    </source>
</evidence>
<reference evidence="2 3" key="1">
    <citation type="submission" date="2021-12" db="EMBL/GenBank/DDBJ databases">
        <title>High titer production of polyol ester of fatty acids by Rhodotorula paludigena BS15 towards product separation-free biomass refinery.</title>
        <authorList>
            <person name="Mano J."/>
            <person name="Ono H."/>
            <person name="Tanaka T."/>
            <person name="Naito K."/>
            <person name="Sushida H."/>
            <person name="Ike M."/>
            <person name="Tokuyasu K."/>
            <person name="Kitaoka M."/>
        </authorList>
    </citation>
    <scope>NUCLEOTIDE SEQUENCE [LARGE SCALE GENOMIC DNA]</scope>
    <source>
        <strain evidence="2 3">BS15</strain>
    </source>
</reference>
<proteinExistence type="predicted"/>
<dbReference type="Proteomes" id="UP001342314">
    <property type="component" value="Unassembled WGS sequence"/>
</dbReference>